<evidence type="ECO:0000313" key="1">
    <source>
        <dbReference type="EMBL" id="GGE15992.1"/>
    </source>
</evidence>
<organism evidence="1 2">
    <name type="scientific">Marinithermofilum abyssi</name>
    <dbReference type="NCBI Taxonomy" id="1571185"/>
    <lineage>
        <taxon>Bacteria</taxon>
        <taxon>Bacillati</taxon>
        <taxon>Bacillota</taxon>
        <taxon>Bacilli</taxon>
        <taxon>Bacillales</taxon>
        <taxon>Thermoactinomycetaceae</taxon>
        <taxon>Marinithermofilum</taxon>
    </lineage>
</organism>
<dbReference type="EMBL" id="BMHQ01000005">
    <property type="protein sequence ID" value="GGE15992.1"/>
    <property type="molecule type" value="Genomic_DNA"/>
</dbReference>
<reference evidence="1" key="1">
    <citation type="journal article" date="2014" name="Int. J. Syst. Evol. Microbiol.">
        <title>Complete genome sequence of Corynebacterium casei LMG S-19264T (=DSM 44701T), isolated from a smear-ripened cheese.</title>
        <authorList>
            <consortium name="US DOE Joint Genome Institute (JGI-PGF)"/>
            <person name="Walter F."/>
            <person name="Albersmeier A."/>
            <person name="Kalinowski J."/>
            <person name="Ruckert C."/>
        </authorList>
    </citation>
    <scope>NUCLEOTIDE SEQUENCE</scope>
    <source>
        <strain evidence="1">CGMCC 1.15179</strain>
    </source>
</reference>
<dbReference type="InterPro" id="IPR029063">
    <property type="entry name" value="SAM-dependent_MTases_sf"/>
</dbReference>
<dbReference type="AlphaFoldDB" id="A0A8J2VHF6"/>
<name>A0A8J2VHF6_9BACL</name>
<gene>
    <name evidence="1" type="ORF">GCM10011571_17000</name>
</gene>
<reference evidence="1" key="2">
    <citation type="submission" date="2020-09" db="EMBL/GenBank/DDBJ databases">
        <authorList>
            <person name="Sun Q."/>
            <person name="Zhou Y."/>
        </authorList>
    </citation>
    <scope>NUCLEOTIDE SEQUENCE</scope>
    <source>
        <strain evidence="1">CGMCC 1.15179</strain>
    </source>
</reference>
<evidence type="ECO:0000313" key="2">
    <source>
        <dbReference type="Proteomes" id="UP000625210"/>
    </source>
</evidence>
<dbReference type="SUPFAM" id="SSF53335">
    <property type="entry name" value="S-adenosyl-L-methionine-dependent methyltransferases"/>
    <property type="match status" value="1"/>
</dbReference>
<protein>
    <submittedName>
        <fullName evidence="1">Uncharacterized protein</fullName>
    </submittedName>
</protein>
<keyword evidence="2" id="KW-1185">Reference proteome</keyword>
<proteinExistence type="predicted"/>
<sequence length="111" mass="12895">MYLTEKDVKALLHRLTDHFSNGQIAFDAFNRLGMRLGKLSPIIKATGASFGGVDDPREIEKWNPRLKLVTELTPLEMPGIAKLPWKYRVLSLMLNLNRSLRRLNRLLRYQF</sequence>
<dbReference type="Proteomes" id="UP000625210">
    <property type="component" value="Unassembled WGS sequence"/>
</dbReference>
<accession>A0A8J2VHF6</accession>
<comment type="caution">
    <text evidence="1">The sequence shown here is derived from an EMBL/GenBank/DDBJ whole genome shotgun (WGS) entry which is preliminary data.</text>
</comment>